<protein>
    <submittedName>
        <fullName evidence="1">Uncharacterized protein</fullName>
    </submittedName>
</protein>
<reference evidence="1 2" key="1">
    <citation type="submission" date="2016-08" db="EMBL/GenBank/DDBJ databases">
        <title>Draft genome sequence of Candidatus Piscirickettsia litoralis, from seawater.</title>
        <authorList>
            <person name="Wan X."/>
            <person name="Lee A.J."/>
            <person name="Hou S."/>
            <person name="Donachie S.P."/>
        </authorList>
    </citation>
    <scope>NUCLEOTIDE SEQUENCE [LARGE SCALE GENOMIC DNA]</scope>
    <source>
        <strain evidence="1 2">Y2</strain>
    </source>
</reference>
<dbReference type="EMBL" id="MDTU01000004">
    <property type="protein sequence ID" value="ODN41269.1"/>
    <property type="molecule type" value="Genomic_DNA"/>
</dbReference>
<organism evidence="1 2">
    <name type="scientific">Piscirickettsia litoralis</name>
    <dbReference type="NCBI Taxonomy" id="1891921"/>
    <lineage>
        <taxon>Bacteria</taxon>
        <taxon>Pseudomonadati</taxon>
        <taxon>Pseudomonadota</taxon>
        <taxon>Gammaproteobacteria</taxon>
        <taxon>Thiotrichales</taxon>
        <taxon>Piscirickettsiaceae</taxon>
        <taxon>Piscirickettsia</taxon>
    </lineage>
</organism>
<evidence type="ECO:0000313" key="1">
    <source>
        <dbReference type="EMBL" id="ODN41269.1"/>
    </source>
</evidence>
<comment type="caution">
    <text evidence="1">The sequence shown here is derived from an EMBL/GenBank/DDBJ whole genome shotgun (WGS) entry which is preliminary data.</text>
</comment>
<dbReference type="Proteomes" id="UP000094329">
    <property type="component" value="Unassembled WGS sequence"/>
</dbReference>
<dbReference type="RefSeq" id="WP_069314258.1">
    <property type="nucleotide sequence ID" value="NZ_MDTU01000004.1"/>
</dbReference>
<evidence type="ECO:0000313" key="2">
    <source>
        <dbReference type="Proteomes" id="UP000094329"/>
    </source>
</evidence>
<name>A0ABX2ZXD3_9GAMM</name>
<sequence>MKSENLKSLSHCLSLLNKPLYHGEYFNSLAASCMDLNPITDYGRHHKRVNPVDNIMKNKSNFANYYQSCFNIHKTIRNYLLYGRKKLSYDLFVELATNEIDNSNIRLRSENNEYGEQFGTSLDPTLRGQTDINIFFKKNI</sequence>
<gene>
    <name evidence="1" type="ORF">BGC07_17010</name>
</gene>
<accession>A0ABX2ZXD3</accession>
<proteinExistence type="predicted"/>
<keyword evidence="2" id="KW-1185">Reference proteome</keyword>